<evidence type="ECO:0000256" key="4">
    <source>
        <dbReference type="ARBA" id="ARBA00022803"/>
    </source>
</evidence>
<dbReference type="SMART" id="SM00028">
    <property type="entry name" value="TPR"/>
    <property type="match status" value="7"/>
</dbReference>
<feature type="repeat" description="TPR" evidence="5">
    <location>
        <begin position="59"/>
        <end position="92"/>
    </location>
</feature>
<feature type="compositionally biased region" description="Low complexity" evidence="6">
    <location>
        <begin position="735"/>
        <end position="748"/>
    </location>
</feature>
<feature type="region of interest" description="Disordered" evidence="6">
    <location>
        <begin position="205"/>
        <end position="304"/>
    </location>
</feature>
<evidence type="ECO:0000256" key="1">
    <source>
        <dbReference type="ARBA" id="ARBA00004496"/>
    </source>
</evidence>
<feature type="compositionally biased region" description="Acidic residues" evidence="6">
    <location>
        <begin position="844"/>
        <end position="853"/>
    </location>
</feature>
<dbReference type="SUPFAM" id="SSF48452">
    <property type="entry name" value="TPR-like"/>
    <property type="match status" value="3"/>
</dbReference>
<dbReference type="PROSITE" id="PS50005">
    <property type="entry name" value="TPR"/>
    <property type="match status" value="1"/>
</dbReference>
<feature type="compositionally biased region" description="Polar residues" evidence="6">
    <location>
        <begin position="15"/>
        <end position="24"/>
    </location>
</feature>
<dbReference type="InterPro" id="IPR051982">
    <property type="entry name" value="CiliaryAsmbly_MitoImport"/>
</dbReference>
<dbReference type="Gene3D" id="1.25.40.10">
    <property type="entry name" value="Tetratricopeptide repeat domain"/>
    <property type="match status" value="4"/>
</dbReference>
<feature type="compositionally biased region" description="Polar residues" evidence="6">
    <location>
        <begin position="772"/>
        <end position="783"/>
    </location>
</feature>
<evidence type="ECO:0000256" key="6">
    <source>
        <dbReference type="SAM" id="MobiDB-lite"/>
    </source>
</evidence>
<gene>
    <name evidence="7" type="ORF">WJX75_006861</name>
</gene>
<comment type="subcellular location">
    <subcellularLocation>
        <location evidence="1">Cytoplasm</location>
    </subcellularLocation>
</comment>
<evidence type="ECO:0000256" key="2">
    <source>
        <dbReference type="ARBA" id="ARBA00022490"/>
    </source>
</evidence>
<evidence type="ECO:0000256" key="5">
    <source>
        <dbReference type="PROSITE-ProRule" id="PRU00339"/>
    </source>
</evidence>
<keyword evidence="8" id="KW-1185">Reference proteome</keyword>
<feature type="compositionally biased region" description="Low complexity" evidence="6">
    <location>
        <begin position="1141"/>
        <end position="1159"/>
    </location>
</feature>
<comment type="caution">
    <text evidence="7">The sequence shown here is derived from an EMBL/GenBank/DDBJ whole genome shotgun (WGS) entry which is preliminary data.</text>
</comment>
<reference evidence="7 8" key="1">
    <citation type="journal article" date="2024" name="Nat. Commun.">
        <title>Phylogenomics reveals the evolutionary origins of lichenization in chlorophyte algae.</title>
        <authorList>
            <person name="Puginier C."/>
            <person name="Libourel C."/>
            <person name="Otte J."/>
            <person name="Skaloud P."/>
            <person name="Haon M."/>
            <person name="Grisel S."/>
            <person name="Petersen M."/>
            <person name="Berrin J.G."/>
            <person name="Delaux P.M."/>
            <person name="Dal Grande F."/>
            <person name="Keller J."/>
        </authorList>
    </citation>
    <scope>NUCLEOTIDE SEQUENCE [LARGE SCALE GENOMIC DNA]</scope>
    <source>
        <strain evidence="7 8">SAG 216-7</strain>
    </source>
</reference>
<feature type="compositionally biased region" description="Polar residues" evidence="6">
    <location>
        <begin position="817"/>
        <end position="842"/>
    </location>
</feature>
<organism evidence="7 8">
    <name type="scientific">Coccomyxa subellipsoidea</name>
    <dbReference type="NCBI Taxonomy" id="248742"/>
    <lineage>
        <taxon>Eukaryota</taxon>
        <taxon>Viridiplantae</taxon>
        <taxon>Chlorophyta</taxon>
        <taxon>core chlorophytes</taxon>
        <taxon>Trebouxiophyceae</taxon>
        <taxon>Trebouxiophyceae incertae sedis</taxon>
        <taxon>Coccomyxaceae</taxon>
        <taxon>Coccomyxa</taxon>
    </lineage>
</organism>
<keyword evidence="4 5" id="KW-0802">TPR repeat</keyword>
<feature type="compositionally biased region" description="Basic and acidic residues" evidence="6">
    <location>
        <begin position="226"/>
        <end position="251"/>
    </location>
</feature>
<keyword evidence="2" id="KW-0963">Cytoplasm</keyword>
<evidence type="ECO:0000256" key="3">
    <source>
        <dbReference type="ARBA" id="ARBA00022737"/>
    </source>
</evidence>
<evidence type="ECO:0008006" key="9">
    <source>
        <dbReference type="Google" id="ProtNLM"/>
    </source>
</evidence>
<dbReference type="PANTHER" id="PTHR45984:SF1">
    <property type="entry name" value="SPAG1 AXONEMAL DYNEIN ASSEMBLY FACTOR"/>
    <property type="match status" value="1"/>
</dbReference>
<dbReference type="PANTHER" id="PTHR45984">
    <property type="entry name" value="RNA (RNA) POLYMERASE II ASSOCIATED PROTEIN HOMOLOG"/>
    <property type="match status" value="1"/>
</dbReference>
<evidence type="ECO:0000313" key="7">
    <source>
        <dbReference type="EMBL" id="KAK9903490.1"/>
    </source>
</evidence>
<evidence type="ECO:0000313" key="8">
    <source>
        <dbReference type="Proteomes" id="UP001491310"/>
    </source>
</evidence>
<dbReference type="InterPro" id="IPR019734">
    <property type="entry name" value="TPR_rpt"/>
</dbReference>
<feature type="region of interest" description="Disordered" evidence="6">
    <location>
        <begin position="1141"/>
        <end position="1170"/>
    </location>
</feature>
<accession>A0ABR2YEB4</accession>
<sequence length="1180" mass="128354">MAHQRRRRSLVSAPQAISSSLSPSNRRHPAPRTGLCKSKPTCVDGSHSDECLENLLKEVDQLRRAGNLKSADGNYAAAVQIFSDALRLKPDATQLLINRALCLILTEDPEAADEDCSLALALERQLPSAYRWRAAARRDCGWIAGALEDMRMAARMAPIPDKKEAALAEVSRLKQWRNGLPDDPAAEQQAAEECLAREARAPALARQARADADSSLQQRRSKLAQRKAEELERCTKLAEEGVREQERDARIQRGKKGADSSSGGSGGASVAPETPSTSASPRCEDDLHTPKSNPSEQEDDCPGKNIAEAARCAFREGQQMERDMENAPDAQKRARARKRAPEEFKKALELCDNALELNPGLDALYLTRAACFLHLKDLPRCARAYKDALADGRQFRGTGPHVHMDRILAAVEVEMDRSKPRKDLVISLLESAVKLSTSPERLAKSMFSLADAYVFFEDVKSAGVLVADIFSDPSRVAAFHTCSAISNLQRQRVSEGFKMAGNDLQKTEAWAKAKQMYNLSLDANSGNLKALSNRAYMNLKMGLLADCVNDATMVINTSDDQALVDKARRRRSFAYSCLGDTKRAQADLEDLTHKTQEDQDQLGYLEMELTAAAGLAAECNEEWAGYTVVRQHTPHRKPGQMDERGRVVVPDELKWVEDLPAQKPARDKTGGVMPGRSEPFLDDDAEAGCTLDDILRRTGLAGNADNRAPAAAVAVETKGGYGDRSGGTSPTRVASGPYSPSSEDCSSSFVQPSDGVPERRPADGVPGDGHSDCSSCFTISQGAADSERPDSGSEYATAAPNSPVSEHSEPAAFPVSRRTSFATSDCGSAVSQPQLTPVQTPTDVSDDSSDADSEAPHHRRRSSTHYSKQGSEASMPDAPSPMQKPAAPMRGFLKSSTGVGARNLEPEPVPRHMSGFCSGLFEKGNRGLYDDYTPVHTAKEPERDSYLEKAGAQSYYKGFDELCKGNFEEALDSLQHAEKLLPASHNLTPEVHVMQGKCCAHLLDLDGAVNHFKLALHICDKTQDKARLECITGILKDSFRHAADSFICSSQRKQAMEALTAAIRLNKDLHECREIRAVLQMQSGSVELAVMDLVTLHRIRSTYTFQKDDVKDVLRKAQKMMDNNAAKAALKAERAARRLRASASKAGSCGARQPPAGARQPPPGAQPVPVGYHGGIITFD</sequence>
<feature type="region of interest" description="Disordered" evidence="6">
    <location>
        <begin position="664"/>
        <end position="684"/>
    </location>
</feature>
<feature type="region of interest" description="Disordered" evidence="6">
    <location>
        <begin position="1"/>
        <end position="35"/>
    </location>
</feature>
<protein>
    <recommendedName>
        <fullName evidence="9">TPR-like protein</fullName>
    </recommendedName>
</protein>
<dbReference type="InterPro" id="IPR011990">
    <property type="entry name" value="TPR-like_helical_dom_sf"/>
</dbReference>
<proteinExistence type="predicted"/>
<keyword evidence="3" id="KW-0677">Repeat</keyword>
<dbReference type="Proteomes" id="UP001491310">
    <property type="component" value="Unassembled WGS sequence"/>
</dbReference>
<name>A0ABR2YEB4_9CHLO</name>
<dbReference type="EMBL" id="JALJOT010000014">
    <property type="protein sequence ID" value="KAK9903490.1"/>
    <property type="molecule type" value="Genomic_DNA"/>
</dbReference>
<feature type="region of interest" description="Disordered" evidence="6">
    <location>
        <begin position="718"/>
        <end position="907"/>
    </location>
</feature>